<gene>
    <name evidence="6" type="primary">eda_2</name>
    <name evidence="6" type="ORF">NCTC10821_04107</name>
</gene>
<evidence type="ECO:0000313" key="6">
    <source>
        <dbReference type="EMBL" id="STZ60567.1"/>
    </source>
</evidence>
<name>A0A378TK70_9MYCO</name>
<dbReference type="SUPFAM" id="SSF51569">
    <property type="entry name" value="Aldolase"/>
    <property type="match status" value="1"/>
</dbReference>
<dbReference type="EMBL" id="UGQT01000001">
    <property type="protein sequence ID" value="STZ60567.1"/>
    <property type="molecule type" value="Genomic_DNA"/>
</dbReference>
<evidence type="ECO:0000313" key="7">
    <source>
        <dbReference type="Proteomes" id="UP000254978"/>
    </source>
</evidence>
<dbReference type="InterPro" id="IPR013785">
    <property type="entry name" value="Aldolase_TIM"/>
</dbReference>
<accession>A0A378TK70</accession>
<dbReference type="CDD" id="cd00452">
    <property type="entry name" value="KDPG_aldolase"/>
    <property type="match status" value="1"/>
</dbReference>
<dbReference type="NCBIfam" id="TIGR01182">
    <property type="entry name" value="eda"/>
    <property type="match status" value="1"/>
</dbReference>
<evidence type="ECO:0000256" key="4">
    <source>
        <dbReference type="ARBA" id="ARBA00023239"/>
    </source>
</evidence>
<evidence type="ECO:0000256" key="1">
    <source>
        <dbReference type="ARBA" id="ARBA00004761"/>
    </source>
</evidence>
<dbReference type="Proteomes" id="UP000254978">
    <property type="component" value="Unassembled WGS sequence"/>
</dbReference>
<keyword evidence="4 6" id="KW-0456">Lyase</keyword>
<sequence length="207" mass="21163">MSQPDTRMSEYPVIPLLTVRAMGDVDVIGDGLVDGGLPIVEVALRTSHSLAALRRLAARADILVGAGTVLTVEQARAALEAGARFIVTPGLDVEVVRYVQACGVPVIPGVLTPSEVQTASGLGLTQLKLFPADAVDVTACLRAFASVYPGVRFMPSGGVRLASVANLLSLPSVFAVSGSWITATPDRGAVAGAARSALAAAESVCAR</sequence>
<keyword evidence="7" id="KW-1185">Reference proteome</keyword>
<dbReference type="PANTHER" id="PTHR30246">
    <property type="entry name" value="2-KETO-3-DEOXY-6-PHOSPHOGLUCONATE ALDOLASE"/>
    <property type="match status" value="1"/>
</dbReference>
<comment type="subunit">
    <text evidence="3">Homotrimer.</text>
</comment>
<comment type="pathway">
    <text evidence="1">Carbohydrate acid metabolism.</text>
</comment>
<evidence type="ECO:0000256" key="3">
    <source>
        <dbReference type="ARBA" id="ARBA00011233"/>
    </source>
</evidence>
<proteinExistence type="inferred from homology"/>
<keyword evidence="5" id="KW-0119">Carbohydrate metabolism</keyword>
<dbReference type="GO" id="GO:0008675">
    <property type="term" value="F:2-dehydro-3-deoxy-phosphogluconate aldolase activity"/>
    <property type="evidence" value="ECO:0007669"/>
    <property type="project" value="UniProtKB-EC"/>
</dbReference>
<protein>
    <submittedName>
        <fullName evidence="6">2-dehydro-3-deoxyphosphogluconate aldolase</fullName>
        <ecNumber evidence="6">4.1.2.14</ecNumber>
    </submittedName>
</protein>
<dbReference type="InterPro" id="IPR000887">
    <property type="entry name" value="Aldlse_KDPG_KHG"/>
</dbReference>
<dbReference type="PANTHER" id="PTHR30246:SF1">
    <property type="entry name" value="2-DEHYDRO-3-DEOXY-6-PHOSPHOGALACTONATE ALDOLASE-RELATED"/>
    <property type="match status" value="1"/>
</dbReference>
<dbReference type="Pfam" id="PF01081">
    <property type="entry name" value="Aldolase"/>
    <property type="match status" value="1"/>
</dbReference>
<dbReference type="RefSeq" id="WP_115279687.1">
    <property type="nucleotide sequence ID" value="NZ_AP022600.1"/>
</dbReference>
<reference evidence="6 7" key="1">
    <citation type="submission" date="2018-06" db="EMBL/GenBank/DDBJ databases">
        <authorList>
            <consortium name="Pathogen Informatics"/>
            <person name="Doyle S."/>
        </authorList>
    </citation>
    <scope>NUCLEOTIDE SEQUENCE [LARGE SCALE GENOMIC DNA]</scope>
    <source>
        <strain evidence="6 7">NCTC10821</strain>
    </source>
</reference>
<dbReference type="OrthoDB" id="9805177at2"/>
<evidence type="ECO:0000256" key="5">
    <source>
        <dbReference type="ARBA" id="ARBA00023277"/>
    </source>
</evidence>
<dbReference type="EC" id="4.1.2.14" evidence="6"/>
<organism evidence="6 7">
    <name type="scientific">Mycolicibacterium tokaiense</name>
    <dbReference type="NCBI Taxonomy" id="39695"/>
    <lineage>
        <taxon>Bacteria</taxon>
        <taxon>Bacillati</taxon>
        <taxon>Actinomycetota</taxon>
        <taxon>Actinomycetes</taxon>
        <taxon>Mycobacteriales</taxon>
        <taxon>Mycobacteriaceae</taxon>
        <taxon>Mycolicibacterium</taxon>
    </lineage>
</organism>
<evidence type="ECO:0000256" key="2">
    <source>
        <dbReference type="ARBA" id="ARBA00006906"/>
    </source>
</evidence>
<dbReference type="Gene3D" id="3.20.20.70">
    <property type="entry name" value="Aldolase class I"/>
    <property type="match status" value="1"/>
</dbReference>
<dbReference type="AlphaFoldDB" id="A0A378TK70"/>
<comment type="similarity">
    <text evidence="2">Belongs to the KHG/KDPG aldolase family.</text>
</comment>